<feature type="coiled-coil region" evidence="15">
    <location>
        <begin position="797"/>
        <end position="936"/>
    </location>
</feature>
<feature type="region of interest" description="Disordered" evidence="16">
    <location>
        <begin position="417"/>
        <end position="496"/>
    </location>
</feature>
<evidence type="ECO:0000256" key="16">
    <source>
        <dbReference type="SAM" id="MobiDB-lite"/>
    </source>
</evidence>
<keyword evidence="11" id="KW-0862">Zinc</keyword>
<evidence type="ECO:0000256" key="1">
    <source>
        <dbReference type="ARBA" id="ARBA00004412"/>
    </source>
</evidence>
<evidence type="ECO:0000256" key="6">
    <source>
        <dbReference type="ARBA" id="ARBA00022553"/>
    </source>
</evidence>
<dbReference type="PANTHER" id="PTHR31179">
    <property type="entry name" value="RAB GTPASE-BINDING EFFECTOR PROTEIN"/>
    <property type="match status" value="1"/>
</dbReference>
<dbReference type="Proteomes" id="UP001283361">
    <property type="component" value="Unassembled WGS sequence"/>
</dbReference>
<dbReference type="GO" id="GO:0006897">
    <property type="term" value="P:endocytosis"/>
    <property type="evidence" value="ECO:0007669"/>
    <property type="project" value="UniProtKB-KW"/>
</dbReference>
<keyword evidence="12" id="KW-0653">Protein transport</keyword>
<comment type="similarity">
    <text evidence="3">Belongs to the rabaptin family.</text>
</comment>
<dbReference type="PANTHER" id="PTHR31179:SF7">
    <property type="entry name" value="FYVE-TYPE DOMAIN-CONTAINING PROTEIN"/>
    <property type="match status" value="1"/>
</dbReference>
<dbReference type="FunFam" id="1.20.5.730:FF:000005">
    <property type="entry name" value="RABaptiN (Rab effector)"/>
    <property type="match status" value="1"/>
</dbReference>
<keyword evidence="6" id="KW-0597">Phosphoprotein</keyword>
<evidence type="ECO:0000256" key="3">
    <source>
        <dbReference type="ARBA" id="ARBA00006603"/>
    </source>
</evidence>
<dbReference type="PROSITE" id="PS50178">
    <property type="entry name" value="ZF_FYVE"/>
    <property type="match status" value="1"/>
</dbReference>
<dbReference type="InterPro" id="IPR017455">
    <property type="entry name" value="Znf_FYVE-rel"/>
</dbReference>
<dbReference type="CDD" id="cd15739">
    <property type="entry name" value="FYVE_RABE_unchar"/>
    <property type="match status" value="1"/>
</dbReference>
<feature type="compositionally biased region" description="Polar residues" evidence="16">
    <location>
        <begin position="389"/>
        <end position="399"/>
    </location>
</feature>
<comment type="subcellular location">
    <subcellularLocation>
        <location evidence="2">Cytoplasm</location>
    </subcellularLocation>
    <subcellularLocation>
        <location evidence="1">Early endosome</location>
    </subcellularLocation>
</comment>
<keyword evidence="9" id="KW-0967">Endosome</keyword>
<dbReference type="GO" id="GO:0005096">
    <property type="term" value="F:GTPase activator activity"/>
    <property type="evidence" value="ECO:0007669"/>
    <property type="project" value="InterPro"/>
</dbReference>
<keyword evidence="5" id="KW-0963">Cytoplasm</keyword>
<feature type="region of interest" description="Disordered" evidence="16">
    <location>
        <begin position="570"/>
        <end position="596"/>
    </location>
</feature>
<dbReference type="InterPro" id="IPR003914">
    <property type="entry name" value="Rabaptin"/>
</dbReference>
<feature type="region of interest" description="Disordered" evidence="16">
    <location>
        <begin position="1"/>
        <end position="20"/>
    </location>
</feature>
<dbReference type="Gene3D" id="3.30.40.10">
    <property type="entry name" value="Zinc/RING finger domain, C3HC4 (zinc finger)"/>
    <property type="match status" value="1"/>
</dbReference>
<feature type="coiled-coil region" evidence="15">
    <location>
        <begin position="309"/>
        <end position="339"/>
    </location>
</feature>
<dbReference type="AlphaFoldDB" id="A0AAE0ZDE3"/>
<keyword evidence="8" id="KW-0479">Metal-binding</keyword>
<organism evidence="18 19">
    <name type="scientific">Elysia crispata</name>
    <name type="common">lettuce slug</name>
    <dbReference type="NCBI Taxonomy" id="231223"/>
    <lineage>
        <taxon>Eukaryota</taxon>
        <taxon>Metazoa</taxon>
        <taxon>Spiralia</taxon>
        <taxon>Lophotrochozoa</taxon>
        <taxon>Mollusca</taxon>
        <taxon>Gastropoda</taxon>
        <taxon>Heterobranchia</taxon>
        <taxon>Euthyneura</taxon>
        <taxon>Panpulmonata</taxon>
        <taxon>Sacoglossa</taxon>
        <taxon>Placobranchoidea</taxon>
        <taxon>Plakobranchidae</taxon>
        <taxon>Elysia</taxon>
    </lineage>
</organism>
<evidence type="ECO:0000256" key="7">
    <source>
        <dbReference type="ARBA" id="ARBA00022583"/>
    </source>
</evidence>
<accession>A0AAE0ZDE3</accession>
<dbReference type="GO" id="GO:0008270">
    <property type="term" value="F:zinc ion binding"/>
    <property type="evidence" value="ECO:0007669"/>
    <property type="project" value="UniProtKB-KW"/>
</dbReference>
<dbReference type="InterPro" id="IPR000306">
    <property type="entry name" value="Znf_FYVE"/>
</dbReference>
<evidence type="ECO:0000256" key="9">
    <source>
        <dbReference type="ARBA" id="ARBA00022753"/>
    </source>
</evidence>
<evidence type="ECO:0000256" key="8">
    <source>
        <dbReference type="ARBA" id="ARBA00022723"/>
    </source>
</evidence>
<dbReference type="Pfam" id="PF09311">
    <property type="entry name" value="Rab5-bind"/>
    <property type="match status" value="1"/>
</dbReference>
<dbReference type="GO" id="GO:0015031">
    <property type="term" value="P:protein transport"/>
    <property type="evidence" value="ECO:0007669"/>
    <property type="project" value="UniProtKB-KW"/>
</dbReference>
<feature type="domain" description="FYVE-type" evidence="17">
    <location>
        <begin position="942"/>
        <end position="1000"/>
    </location>
</feature>
<feature type="region of interest" description="Disordered" evidence="16">
    <location>
        <begin position="369"/>
        <end position="399"/>
    </location>
</feature>
<protein>
    <recommendedName>
        <fullName evidence="17">FYVE-type domain-containing protein</fullName>
    </recommendedName>
</protein>
<evidence type="ECO:0000256" key="12">
    <source>
        <dbReference type="ARBA" id="ARBA00022927"/>
    </source>
</evidence>
<dbReference type="SMART" id="SM00064">
    <property type="entry name" value="FYVE"/>
    <property type="match status" value="1"/>
</dbReference>
<evidence type="ECO:0000256" key="11">
    <source>
        <dbReference type="ARBA" id="ARBA00022833"/>
    </source>
</evidence>
<evidence type="ECO:0000256" key="13">
    <source>
        <dbReference type="ARBA" id="ARBA00023054"/>
    </source>
</evidence>
<dbReference type="Gene3D" id="1.20.5.730">
    <property type="entry name" value="Single helix bin"/>
    <property type="match status" value="1"/>
</dbReference>
<dbReference type="Pfam" id="PF03528">
    <property type="entry name" value="Rabaptin"/>
    <property type="match status" value="2"/>
</dbReference>
<dbReference type="GO" id="GO:0005769">
    <property type="term" value="C:early endosome"/>
    <property type="evidence" value="ECO:0007669"/>
    <property type="project" value="UniProtKB-SubCell"/>
</dbReference>
<evidence type="ECO:0000313" key="18">
    <source>
        <dbReference type="EMBL" id="KAK3767394.1"/>
    </source>
</evidence>
<dbReference type="Pfam" id="PF01363">
    <property type="entry name" value="FYVE"/>
    <property type="match status" value="1"/>
</dbReference>
<dbReference type="PRINTS" id="PR01432">
    <property type="entry name" value="RABAPTIN"/>
</dbReference>
<keyword evidence="7" id="KW-0254">Endocytosis</keyword>
<gene>
    <name evidence="18" type="ORF">RRG08_049759</name>
</gene>
<evidence type="ECO:0000256" key="2">
    <source>
        <dbReference type="ARBA" id="ARBA00004496"/>
    </source>
</evidence>
<feature type="compositionally biased region" description="Basic and acidic residues" evidence="16">
    <location>
        <begin position="417"/>
        <end position="468"/>
    </location>
</feature>
<evidence type="ECO:0000256" key="14">
    <source>
        <dbReference type="PROSITE-ProRule" id="PRU00091"/>
    </source>
</evidence>
<keyword evidence="4" id="KW-0813">Transport</keyword>
<evidence type="ECO:0000256" key="4">
    <source>
        <dbReference type="ARBA" id="ARBA00022448"/>
    </source>
</evidence>
<keyword evidence="13 15" id="KW-0175">Coiled coil</keyword>
<dbReference type="InterPro" id="IPR013083">
    <property type="entry name" value="Znf_RING/FYVE/PHD"/>
</dbReference>
<reference evidence="18" key="1">
    <citation type="journal article" date="2023" name="G3 (Bethesda)">
        <title>A reference genome for the long-term kleptoplast-retaining sea slug Elysia crispata morphotype clarki.</title>
        <authorList>
            <person name="Eastman K.E."/>
            <person name="Pendleton A.L."/>
            <person name="Shaikh M.A."/>
            <person name="Suttiyut T."/>
            <person name="Ogas R."/>
            <person name="Tomko P."/>
            <person name="Gavelis G."/>
            <person name="Widhalm J.R."/>
            <person name="Wisecaver J.H."/>
        </authorList>
    </citation>
    <scope>NUCLEOTIDE SEQUENCE</scope>
    <source>
        <strain evidence="18">ECLA1</strain>
    </source>
</reference>
<evidence type="ECO:0000259" key="17">
    <source>
        <dbReference type="PROSITE" id="PS50178"/>
    </source>
</evidence>
<dbReference type="InterPro" id="IPR018514">
    <property type="entry name" value="Rabaptin_CC"/>
</dbReference>
<dbReference type="EMBL" id="JAWDGP010004153">
    <property type="protein sequence ID" value="KAK3767394.1"/>
    <property type="molecule type" value="Genomic_DNA"/>
</dbReference>
<name>A0AAE0ZDE3_9GAST</name>
<proteinExistence type="inferred from homology"/>
<dbReference type="InterPro" id="IPR015390">
    <property type="entry name" value="Rabaptin_Rab5-bd_dom"/>
</dbReference>
<dbReference type="InterPro" id="IPR011011">
    <property type="entry name" value="Znf_FYVE_PHD"/>
</dbReference>
<keyword evidence="10 14" id="KW-0863">Zinc-finger</keyword>
<feature type="coiled-coil region" evidence="15">
    <location>
        <begin position="627"/>
        <end position="753"/>
    </location>
</feature>
<dbReference type="SUPFAM" id="SSF57903">
    <property type="entry name" value="FYVE/PHD zinc finger"/>
    <property type="match status" value="1"/>
</dbReference>
<evidence type="ECO:0000256" key="10">
    <source>
        <dbReference type="ARBA" id="ARBA00022771"/>
    </source>
</evidence>
<evidence type="ECO:0000256" key="15">
    <source>
        <dbReference type="SAM" id="Coils"/>
    </source>
</evidence>
<evidence type="ECO:0000256" key="5">
    <source>
        <dbReference type="ARBA" id="ARBA00022490"/>
    </source>
</evidence>
<keyword evidence="19" id="KW-1185">Reference proteome</keyword>
<sequence length="1016" mass="115363">MASEGSMEDTAPPPGDDLDSQLNLLKQQKAELEKDFGIKRAKFRELFLQKEEELKKEREKCQASESRAQDLEVQLTKLQKDMDKVLSELEGVRTAAAVSEANKQEEIRSVAANYQQEVASLQQLLKEAAETASDNTAAQYESERNKLVSLNENYEEEIQELRTKLSQEREGFLSTVAKSIKRVGASANLSSEHENLEESMRKAQEDAQILKSVVVPLETEIKSLKGQLETVQSKLVSSENKLANYMKNDCKGQEAEHGRASPSLPDLDSITDLNEKVEKLFLYLKAEKAARTDLEMYVAVLSTQKGVVQEDADKVSEELQEVCRLLEEEKQSHEALKQTWQMANDQFLESQRLMMMDLRRMEGVLTTEQQRQIAEKARKSQEPKAIMKSASTSSLWQRSDSQMNKFDTAYGNLKLKDDTKLQQKDEEREAQEKKVKKLEEKREKQERQEQERRKLSQSRQEERERLKSESSSGTPVQLYTEEPVPASASNGTASGIKKSSSISEISKHVENGVFFDSGIHPDCRSLSDADGVLRSSRESIEGMTAVRISPEKVLNLPSLSAAQMKAITDPNPESEAHKSLLASHKSKPGGPKVNYDGKRLVSEREWALLHEEMRTAREKLGRPCSMCSNYEAQLQAVQEKMKEGQSELKRSQKALATEQQTSQNLLKYQAELEDALKNKAEDANAQISSLTTKLQECEKYVKDFREQMSTVHLQLQDHCKSLTNDRGEVQKELLSLQEENDKLVDKYSKTAQQLQNEDINLPNNLEEMQLLLLKYREEIISAKVAKEHAEETMRAQVAFLKSQVTGEQQERATLEEALTQEISSLQAQVDEVDNAKKELEQEATKRAEVETKLRETESLLKASQSKSKAFILKMQEKLEDVDRKRSKFESENASLRGKIQSLQVDLDNSEAVQRDFVKLSQSLQIQLEKIRQAENEVRWQHEDDVDDCSNCKQPFTVTRRKHHCRHCGKIFCAECTTKSVNSGPNFRPAKVCDVCHTILVKDATPYFSSEPPATPD</sequence>
<feature type="compositionally biased region" description="Basic and acidic residues" evidence="16">
    <location>
        <begin position="373"/>
        <end position="382"/>
    </location>
</feature>
<comment type="caution">
    <text evidence="18">The sequence shown here is derived from an EMBL/GenBank/DDBJ whole genome shotgun (WGS) entry which is preliminary data.</text>
</comment>
<dbReference type="GO" id="GO:0008083">
    <property type="term" value="F:growth factor activity"/>
    <property type="evidence" value="ECO:0007669"/>
    <property type="project" value="InterPro"/>
</dbReference>
<evidence type="ECO:0000313" key="19">
    <source>
        <dbReference type="Proteomes" id="UP001283361"/>
    </source>
</evidence>